<evidence type="ECO:0000259" key="6">
    <source>
        <dbReference type="Pfam" id="PF01509"/>
    </source>
</evidence>
<protein>
    <recommendedName>
        <fullName evidence="5">tRNA pseudouridine synthase B</fullName>
        <ecNumber evidence="5">5.4.99.25</ecNumber>
    </recommendedName>
    <alternativeName>
        <fullName evidence="5">tRNA pseudouridine(55) synthase</fullName>
        <shortName evidence="5">Psi55 synthase</shortName>
    </alternativeName>
    <alternativeName>
        <fullName evidence="5">tRNA pseudouridylate synthase</fullName>
    </alternativeName>
    <alternativeName>
        <fullName evidence="5">tRNA-uridine isomerase</fullName>
    </alternativeName>
</protein>
<keyword evidence="9" id="KW-1185">Reference proteome</keyword>
<dbReference type="NCBIfam" id="TIGR00431">
    <property type="entry name" value="TruB"/>
    <property type="match status" value="1"/>
</dbReference>
<evidence type="ECO:0000256" key="4">
    <source>
        <dbReference type="ARBA" id="ARBA00023235"/>
    </source>
</evidence>
<gene>
    <name evidence="5 8" type="primary">truB</name>
    <name evidence="8" type="ORF">ACFL6M_07845</name>
</gene>
<comment type="caution">
    <text evidence="8">The sequence shown here is derived from an EMBL/GenBank/DDBJ whole genome shotgun (WGS) entry which is preliminary data.</text>
</comment>
<evidence type="ECO:0000259" key="7">
    <source>
        <dbReference type="Pfam" id="PF16198"/>
    </source>
</evidence>
<name>A0ABV6YMF1_UNCEI</name>
<evidence type="ECO:0000256" key="5">
    <source>
        <dbReference type="HAMAP-Rule" id="MF_01080"/>
    </source>
</evidence>
<sequence length="277" mass="30114">MKHPGGLEGQGFVLNVFKESPWTSHDAVARVRRILKFRKVGHTGTLDPFATGVLLCCVGRATKLSNVLMDLPKEYEGWMRFGVKTNTGDSSGEVLQTWEMSPPPLERLREAARSLEGEILQVPPMVSALKHQGQRLYKLARKGITVERQPRKVRVNSFEILAVEGPRVTFRVRCARGTYVRTLVEDFAELLGAGANVEELERTAVGPFRAADAVRIDPPPEAAELIAKAVPMAEAGLEGAAVLGGEAQAWPHTSVDRYARGAAACCRGDGSIGECRG</sequence>
<dbReference type="PANTHER" id="PTHR13767:SF2">
    <property type="entry name" value="PSEUDOURIDYLATE SYNTHASE TRUB1"/>
    <property type="match status" value="1"/>
</dbReference>
<comment type="similarity">
    <text evidence="2 5">Belongs to the pseudouridine synthase TruB family. Type 1 subfamily.</text>
</comment>
<evidence type="ECO:0000256" key="3">
    <source>
        <dbReference type="ARBA" id="ARBA00022694"/>
    </source>
</evidence>
<evidence type="ECO:0000256" key="1">
    <source>
        <dbReference type="ARBA" id="ARBA00000385"/>
    </source>
</evidence>
<dbReference type="HAMAP" id="MF_01080">
    <property type="entry name" value="TruB_bact"/>
    <property type="match status" value="1"/>
</dbReference>
<dbReference type="Pfam" id="PF16198">
    <property type="entry name" value="TruB_C_2"/>
    <property type="match status" value="1"/>
</dbReference>
<evidence type="ECO:0000313" key="9">
    <source>
        <dbReference type="Proteomes" id="UP001593833"/>
    </source>
</evidence>
<proteinExistence type="inferred from homology"/>
<dbReference type="GO" id="GO:0160148">
    <property type="term" value="F:tRNA pseudouridine(55) synthase activity"/>
    <property type="evidence" value="ECO:0007669"/>
    <property type="project" value="UniProtKB-EC"/>
</dbReference>
<reference evidence="8 9" key="1">
    <citation type="submission" date="2024-09" db="EMBL/GenBank/DDBJ databases">
        <authorList>
            <person name="D'Angelo T."/>
        </authorList>
    </citation>
    <scope>NUCLEOTIDE SEQUENCE [LARGE SCALE GENOMIC DNA]</scope>
    <source>
        <strain evidence="8">SAG AM-320-E07</strain>
    </source>
</reference>
<evidence type="ECO:0000313" key="8">
    <source>
        <dbReference type="EMBL" id="MFC1573491.1"/>
    </source>
</evidence>
<dbReference type="CDD" id="cd02573">
    <property type="entry name" value="PseudoU_synth_EcTruB"/>
    <property type="match status" value="1"/>
</dbReference>
<organism evidence="8 9">
    <name type="scientific">Eiseniibacteriota bacterium</name>
    <dbReference type="NCBI Taxonomy" id="2212470"/>
    <lineage>
        <taxon>Bacteria</taxon>
        <taxon>Candidatus Eiseniibacteriota</taxon>
    </lineage>
</organism>
<feature type="active site" description="Nucleophile" evidence="5">
    <location>
        <position position="47"/>
    </location>
</feature>
<comment type="function">
    <text evidence="5">Responsible for synthesis of pseudouridine from uracil-55 in the psi GC loop of transfer RNAs.</text>
</comment>
<dbReference type="InterPro" id="IPR020103">
    <property type="entry name" value="PsdUridine_synth_cat_dom_sf"/>
</dbReference>
<dbReference type="SUPFAM" id="SSF55120">
    <property type="entry name" value="Pseudouridine synthase"/>
    <property type="match status" value="1"/>
</dbReference>
<dbReference type="Gene3D" id="3.30.2350.10">
    <property type="entry name" value="Pseudouridine synthase"/>
    <property type="match status" value="1"/>
</dbReference>
<comment type="catalytic activity">
    <reaction evidence="1 5">
        <text>uridine(55) in tRNA = pseudouridine(55) in tRNA</text>
        <dbReference type="Rhea" id="RHEA:42532"/>
        <dbReference type="Rhea" id="RHEA-COMP:10101"/>
        <dbReference type="Rhea" id="RHEA-COMP:10102"/>
        <dbReference type="ChEBI" id="CHEBI:65314"/>
        <dbReference type="ChEBI" id="CHEBI:65315"/>
        <dbReference type="EC" id="5.4.99.25"/>
    </reaction>
</comment>
<dbReference type="EC" id="5.4.99.25" evidence="5"/>
<accession>A0ABV6YMF1</accession>
<keyword evidence="4 5" id="KW-0413">Isomerase</keyword>
<keyword evidence="3 5" id="KW-0819">tRNA processing</keyword>
<feature type="domain" description="Pseudouridine synthase II N-terminal" evidence="6">
    <location>
        <begin position="32"/>
        <end position="180"/>
    </location>
</feature>
<dbReference type="Pfam" id="PF01509">
    <property type="entry name" value="TruB_N"/>
    <property type="match status" value="1"/>
</dbReference>
<dbReference type="InterPro" id="IPR002501">
    <property type="entry name" value="PsdUridine_synth_N"/>
</dbReference>
<feature type="domain" description="tRNA pseudouridylate synthase B C-terminal" evidence="7">
    <location>
        <begin position="181"/>
        <end position="216"/>
    </location>
</feature>
<dbReference type="Proteomes" id="UP001593833">
    <property type="component" value="Unassembled WGS sequence"/>
</dbReference>
<dbReference type="PANTHER" id="PTHR13767">
    <property type="entry name" value="TRNA-PSEUDOURIDINE SYNTHASE"/>
    <property type="match status" value="1"/>
</dbReference>
<evidence type="ECO:0000256" key="2">
    <source>
        <dbReference type="ARBA" id="ARBA00005642"/>
    </source>
</evidence>
<dbReference type="EMBL" id="JBHPKH010000185">
    <property type="protein sequence ID" value="MFC1573491.1"/>
    <property type="molecule type" value="Genomic_DNA"/>
</dbReference>
<dbReference type="InterPro" id="IPR014780">
    <property type="entry name" value="tRNA_psdUridine_synth_TruB"/>
</dbReference>
<dbReference type="InterPro" id="IPR032819">
    <property type="entry name" value="TruB_C"/>
</dbReference>